<comment type="caution">
    <text evidence="6">The sequence shown here is derived from an EMBL/GenBank/DDBJ whole genome shotgun (WGS) entry which is preliminary data.</text>
</comment>
<protein>
    <submittedName>
        <fullName evidence="6">Hemolysin III family protein</fullName>
    </submittedName>
</protein>
<keyword evidence="3 5" id="KW-1133">Transmembrane helix</keyword>
<evidence type="ECO:0000313" key="7">
    <source>
        <dbReference type="Proteomes" id="UP001597391"/>
    </source>
</evidence>
<sequence length="252" mass="27188">MATKGQQTDNESPNRNVVAAVSDSVEKAAAKASAQVAGAFNAVKPKLRGWIHAGTFPLALAAGIVLIVLAPPTAPKVASVVFAISSWLLFGTSAVYHRGNWSPRVNAGLRRWDHSNIFLIIAGTYTPLAVTLLDKPTATMLLWIVWGGALAGLAARIFWLGAPRWLYVPIYIALGWVAVWFLPEFWRNGGPAIVWLVAAGGIAYTVGAAVYGFKRPNPSPKWFGFHEIFHTFTVIGFICHFVAVMIAVLTHG</sequence>
<feature type="transmembrane region" description="Helical" evidence="5">
    <location>
        <begin position="165"/>
        <end position="182"/>
    </location>
</feature>
<feature type="transmembrane region" description="Helical" evidence="5">
    <location>
        <begin position="140"/>
        <end position="159"/>
    </location>
</feature>
<evidence type="ECO:0000256" key="2">
    <source>
        <dbReference type="ARBA" id="ARBA00022692"/>
    </source>
</evidence>
<feature type="transmembrane region" description="Helical" evidence="5">
    <location>
        <begin position="116"/>
        <end position="133"/>
    </location>
</feature>
<accession>A0ABW5XDU3</accession>
<evidence type="ECO:0000256" key="3">
    <source>
        <dbReference type="ARBA" id="ARBA00022989"/>
    </source>
</evidence>
<dbReference type="Pfam" id="PF03006">
    <property type="entry name" value="HlyIII"/>
    <property type="match status" value="1"/>
</dbReference>
<dbReference type="InterPro" id="IPR004254">
    <property type="entry name" value="AdipoR/HlyIII-related"/>
</dbReference>
<feature type="transmembrane region" description="Helical" evidence="5">
    <location>
        <begin position="194"/>
        <end position="213"/>
    </location>
</feature>
<feature type="transmembrane region" description="Helical" evidence="5">
    <location>
        <begin position="228"/>
        <end position="249"/>
    </location>
</feature>
<dbReference type="EMBL" id="JBHUOP010000002">
    <property type="protein sequence ID" value="MFD2839884.1"/>
    <property type="molecule type" value="Genomic_DNA"/>
</dbReference>
<evidence type="ECO:0000256" key="5">
    <source>
        <dbReference type="SAM" id="Phobius"/>
    </source>
</evidence>
<gene>
    <name evidence="6" type="ORF">ACFSYH_04785</name>
</gene>
<feature type="transmembrane region" description="Helical" evidence="5">
    <location>
        <begin position="50"/>
        <end position="70"/>
    </location>
</feature>
<dbReference type="Proteomes" id="UP001597391">
    <property type="component" value="Unassembled WGS sequence"/>
</dbReference>
<name>A0ABW5XDU3_9MICO</name>
<dbReference type="RefSeq" id="WP_377465469.1">
    <property type="nucleotide sequence ID" value="NZ_JBHUOP010000002.1"/>
</dbReference>
<keyword evidence="4 5" id="KW-0472">Membrane</keyword>
<evidence type="ECO:0000313" key="6">
    <source>
        <dbReference type="EMBL" id="MFD2839884.1"/>
    </source>
</evidence>
<evidence type="ECO:0000256" key="1">
    <source>
        <dbReference type="ARBA" id="ARBA00004141"/>
    </source>
</evidence>
<organism evidence="6 7">
    <name type="scientific">Populibacterium corticicola</name>
    <dbReference type="NCBI Taxonomy" id="1812826"/>
    <lineage>
        <taxon>Bacteria</taxon>
        <taxon>Bacillati</taxon>
        <taxon>Actinomycetota</taxon>
        <taxon>Actinomycetes</taxon>
        <taxon>Micrococcales</taxon>
        <taxon>Jonesiaceae</taxon>
        <taxon>Populibacterium</taxon>
    </lineage>
</organism>
<evidence type="ECO:0000256" key="4">
    <source>
        <dbReference type="ARBA" id="ARBA00023136"/>
    </source>
</evidence>
<dbReference type="PANTHER" id="PTHR20855:SF3">
    <property type="entry name" value="LD03007P"/>
    <property type="match status" value="1"/>
</dbReference>
<comment type="subcellular location">
    <subcellularLocation>
        <location evidence="1">Membrane</location>
        <topology evidence="1">Multi-pass membrane protein</topology>
    </subcellularLocation>
</comment>
<keyword evidence="2 5" id="KW-0812">Transmembrane</keyword>
<keyword evidence="7" id="KW-1185">Reference proteome</keyword>
<proteinExistence type="predicted"/>
<dbReference type="PANTHER" id="PTHR20855">
    <property type="entry name" value="ADIPOR/PROGESTIN RECEPTOR-RELATED"/>
    <property type="match status" value="1"/>
</dbReference>
<reference evidence="7" key="1">
    <citation type="journal article" date="2019" name="Int. J. Syst. Evol. Microbiol.">
        <title>The Global Catalogue of Microorganisms (GCM) 10K type strain sequencing project: providing services to taxonomists for standard genome sequencing and annotation.</title>
        <authorList>
            <consortium name="The Broad Institute Genomics Platform"/>
            <consortium name="The Broad Institute Genome Sequencing Center for Infectious Disease"/>
            <person name="Wu L."/>
            <person name="Ma J."/>
        </authorList>
    </citation>
    <scope>NUCLEOTIDE SEQUENCE [LARGE SCALE GENOMIC DNA]</scope>
    <source>
        <strain evidence="7">KCTC 33576</strain>
    </source>
</reference>
<feature type="transmembrane region" description="Helical" evidence="5">
    <location>
        <begin position="77"/>
        <end position="96"/>
    </location>
</feature>